<dbReference type="GO" id="GO:0006744">
    <property type="term" value="P:ubiquinone biosynthetic process"/>
    <property type="evidence" value="ECO:0007669"/>
    <property type="project" value="UniProtKB-UniPathway"/>
</dbReference>
<dbReference type="InterPro" id="IPR002938">
    <property type="entry name" value="FAD-bd"/>
</dbReference>
<dbReference type="PATRIC" id="fig|45067.4.peg.2474"/>
<feature type="domain" description="FAD-binding" evidence="8">
    <location>
        <begin position="6"/>
        <end position="329"/>
    </location>
</feature>
<dbReference type="NCBIfam" id="TIGR01984">
    <property type="entry name" value="UbiH"/>
    <property type="match status" value="1"/>
</dbReference>
<dbReference type="AlphaFoldDB" id="A0A0W0VF56"/>
<dbReference type="InterPro" id="IPR011295">
    <property type="entry name" value="UbiH"/>
</dbReference>
<dbReference type="EMBL" id="LNYI01000057">
    <property type="protein sequence ID" value="KTD18752.1"/>
    <property type="molecule type" value="Genomic_DNA"/>
</dbReference>
<dbReference type="NCBIfam" id="NF004356">
    <property type="entry name" value="PRK05732.1"/>
    <property type="match status" value="1"/>
</dbReference>
<evidence type="ECO:0000313" key="9">
    <source>
        <dbReference type="EMBL" id="KTD18752.1"/>
    </source>
</evidence>
<dbReference type="UniPathway" id="UPA00232"/>
<sequence length="400" mass="44471">MIEKQVDILIIGGGLTGAILQLALVGKGYSILLIDSNRFSDKIDANFDARTLALSPASAKILDMLQVWPLLEQDATPIHAIHVSDQHYFGATRLHAQMDKPLGYVVEMQYINRALYQLIEQENVLAPAQLIELDKHSGLAMVTTQDEEVRIQAKLVVAADGADSTVRRLVGLSAKNKDYNQHALVANIELARSHNYQAYERFTSAGPLALLPMTKNRVSLVWAQGFEAAKRLTTITEKEFLRALHQTFGYRLGRFLRAGQRTLFPLRQVVMQQQTRWPFVFVGNAAHALHPVAGQGFNLGLRDVATLAQCIVHKGLDEGMLRQYEAMRQHDQRSIIALTDGLVKIFTSRLPGMAFARNLGLIAMDNFSVLKKGLSYYTRGFAGITPDLVCGIDLHVEEAK</sequence>
<keyword evidence="10" id="KW-1185">Reference proteome</keyword>
<evidence type="ECO:0000259" key="8">
    <source>
        <dbReference type="Pfam" id="PF01494"/>
    </source>
</evidence>
<dbReference type="SUPFAM" id="SSF51905">
    <property type="entry name" value="FAD/NAD(P)-binding domain"/>
    <property type="match status" value="1"/>
</dbReference>
<evidence type="ECO:0000256" key="7">
    <source>
        <dbReference type="ARBA" id="ARBA00023033"/>
    </source>
</evidence>
<dbReference type="PANTHER" id="PTHR43876:SF8">
    <property type="entry name" value="2-OCTAPRENYL-6-METHOXYPHENOL HYDROXYLASE"/>
    <property type="match status" value="1"/>
</dbReference>
<evidence type="ECO:0000256" key="3">
    <source>
        <dbReference type="ARBA" id="ARBA00005349"/>
    </source>
</evidence>
<evidence type="ECO:0000256" key="1">
    <source>
        <dbReference type="ARBA" id="ARBA00001974"/>
    </source>
</evidence>
<dbReference type="InterPro" id="IPR051205">
    <property type="entry name" value="UbiH/COQ6_monooxygenase"/>
</dbReference>
<comment type="caution">
    <text evidence="9">The sequence shown here is derived from an EMBL/GenBank/DDBJ whole genome shotgun (WGS) entry which is preliminary data.</text>
</comment>
<dbReference type="OrthoDB" id="9769565at2"/>
<dbReference type="PRINTS" id="PR00420">
    <property type="entry name" value="RNGMNOXGNASE"/>
</dbReference>
<comment type="pathway">
    <text evidence="2">Cofactor biosynthesis; ubiquinone biosynthesis.</text>
</comment>
<dbReference type="NCBIfam" id="TIGR01988">
    <property type="entry name" value="Ubi-OHases"/>
    <property type="match status" value="1"/>
</dbReference>
<dbReference type="Pfam" id="PF01494">
    <property type="entry name" value="FAD_binding_3"/>
    <property type="match status" value="1"/>
</dbReference>
<comment type="cofactor">
    <cofactor evidence="1">
        <name>FAD</name>
        <dbReference type="ChEBI" id="CHEBI:57692"/>
    </cofactor>
</comment>
<dbReference type="PANTHER" id="PTHR43876">
    <property type="entry name" value="UBIQUINONE BIOSYNTHESIS MONOOXYGENASE COQ6, MITOCHONDRIAL"/>
    <property type="match status" value="1"/>
</dbReference>
<accession>A0A0W0VF56</accession>
<protein>
    <submittedName>
        <fullName evidence="9">2-octaprenyl-6-methoxyphenol hydroxylase</fullName>
    </submittedName>
</protein>
<keyword evidence="4" id="KW-0285">Flavoprotein</keyword>
<dbReference type="RefSeq" id="WP_028372468.1">
    <property type="nucleotide sequence ID" value="NZ_CAAAJD010000004.1"/>
</dbReference>
<dbReference type="STRING" id="45067.Llan_2355"/>
<organism evidence="9 10">
    <name type="scientific">Legionella lansingensis</name>
    <dbReference type="NCBI Taxonomy" id="45067"/>
    <lineage>
        <taxon>Bacteria</taxon>
        <taxon>Pseudomonadati</taxon>
        <taxon>Pseudomonadota</taxon>
        <taxon>Gammaproteobacteria</taxon>
        <taxon>Legionellales</taxon>
        <taxon>Legionellaceae</taxon>
        <taxon>Legionella</taxon>
    </lineage>
</organism>
<proteinExistence type="inferred from homology"/>
<dbReference type="InterPro" id="IPR018168">
    <property type="entry name" value="Ubi_Hdrlase_CS"/>
</dbReference>
<gene>
    <name evidence="9" type="primary">ubiH_2</name>
    <name evidence="9" type="ORF">Llan_2355</name>
</gene>
<dbReference type="PROSITE" id="PS01304">
    <property type="entry name" value="UBIH"/>
    <property type="match status" value="1"/>
</dbReference>
<dbReference type="InterPro" id="IPR010971">
    <property type="entry name" value="UbiH/COQ6"/>
</dbReference>
<evidence type="ECO:0000256" key="6">
    <source>
        <dbReference type="ARBA" id="ARBA00023002"/>
    </source>
</evidence>
<keyword evidence="5" id="KW-0274">FAD</keyword>
<evidence type="ECO:0000256" key="4">
    <source>
        <dbReference type="ARBA" id="ARBA00022630"/>
    </source>
</evidence>
<evidence type="ECO:0000313" key="10">
    <source>
        <dbReference type="Proteomes" id="UP000054869"/>
    </source>
</evidence>
<dbReference type="Gene3D" id="3.50.50.60">
    <property type="entry name" value="FAD/NAD(P)-binding domain"/>
    <property type="match status" value="2"/>
</dbReference>
<evidence type="ECO:0000256" key="2">
    <source>
        <dbReference type="ARBA" id="ARBA00004749"/>
    </source>
</evidence>
<dbReference type="GO" id="GO:0008681">
    <property type="term" value="F:2-octaprenyl-6-methoxyphenol hydroxylase activity"/>
    <property type="evidence" value="ECO:0007669"/>
    <property type="project" value="InterPro"/>
</dbReference>
<dbReference type="eggNOG" id="COG0654">
    <property type="taxonomic scope" value="Bacteria"/>
</dbReference>
<reference evidence="9 10" key="1">
    <citation type="submission" date="2015-11" db="EMBL/GenBank/DDBJ databases">
        <title>Genomic analysis of 38 Legionella species identifies large and diverse effector repertoires.</title>
        <authorList>
            <person name="Burstein D."/>
            <person name="Amaro F."/>
            <person name="Zusman T."/>
            <person name="Lifshitz Z."/>
            <person name="Cohen O."/>
            <person name="Gilbert J.A."/>
            <person name="Pupko T."/>
            <person name="Shuman H.A."/>
            <person name="Segal G."/>
        </authorList>
    </citation>
    <scope>NUCLEOTIDE SEQUENCE [LARGE SCALE GENOMIC DNA]</scope>
    <source>
        <strain evidence="9 10">ATCC 49751</strain>
    </source>
</reference>
<dbReference type="Proteomes" id="UP000054869">
    <property type="component" value="Unassembled WGS sequence"/>
</dbReference>
<dbReference type="GO" id="GO:0071949">
    <property type="term" value="F:FAD binding"/>
    <property type="evidence" value="ECO:0007669"/>
    <property type="project" value="InterPro"/>
</dbReference>
<dbReference type="InterPro" id="IPR036188">
    <property type="entry name" value="FAD/NAD-bd_sf"/>
</dbReference>
<comment type="similarity">
    <text evidence="3">Belongs to the UbiH/COQ6 family.</text>
</comment>
<evidence type="ECO:0000256" key="5">
    <source>
        <dbReference type="ARBA" id="ARBA00022827"/>
    </source>
</evidence>
<keyword evidence="6" id="KW-0560">Oxidoreductase</keyword>
<name>A0A0W0VF56_9GAMM</name>
<keyword evidence="7" id="KW-0503">Monooxygenase</keyword>